<keyword evidence="1" id="KW-1133">Transmembrane helix</keyword>
<feature type="transmembrane region" description="Helical" evidence="1">
    <location>
        <begin position="20"/>
        <end position="41"/>
    </location>
</feature>
<name>A0AAU8GJM4_9CAUD</name>
<accession>A0AAU8GJM4</accession>
<sequence>MASINKNKGGNKGIQVPDKGGIYLFIIYYYYYILLIILEVIKTAT</sequence>
<gene>
    <name evidence="2" type="ORF">GCAXZXLR_CDS0063</name>
</gene>
<dbReference type="EMBL" id="PP856723">
    <property type="protein sequence ID" value="XCH40746.1"/>
    <property type="molecule type" value="Genomic_DNA"/>
</dbReference>
<evidence type="ECO:0000313" key="2">
    <source>
        <dbReference type="EMBL" id="XCH40746.1"/>
    </source>
</evidence>
<reference evidence="2" key="1">
    <citation type="submission" date="2024-05" db="EMBL/GenBank/DDBJ databases">
        <authorList>
            <person name="Mugo M.M."/>
            <person name="Musyoki A.M."/>
            <person name="Makumi A.M."/>
            <person name="Mutai I."/>
            <person name="Drechsel O."/>
            <person name="Kering K.K."/>
            <person name="Muturi P."/>
            <person name="Mbae C.K."/>
            <person name="Kariuki S.M."/>
        </authorList>
    </citation>
    <scope>NUCLEOTIDE SEQUENCE</scope>
</reference>
<protein>
    <submittedName>
        <fullName evidence="2">Uncharacterized protein</fullName>
    </submittedName>
</protein>
<evidence type="ECO:0000256" key="1">
    <source>
        <dbReference type="SAM" id="Phobius"/>
    </source>
</evidence>
<organism evidence="2">
    <name type="scientific">Salmonella phage vB_SEnST11_KE24</name>
    <dbReference type="NCBI Taxonomy" id="3161175"/>
    <lineage>
        <taxon>Viruses</taxon>
        <taxon>Duplodnaviria</taxon>
        <taxon>Heunggongvirae</taxon>
        <taxon>Uroviricota</taxon>
        <taxon>Caudoviricetes</taxon>
        <taxon>Rosemountvirus</taxon>
    </lineage>
</organism>
<keyword evidence="1" id="KW-0472">Membrane</keyword>
<keyword evidence="1" id="KW-0812">Transmembrane</keyword>
<proteinExistence type="predicted"/>